<keyword evidence="3" id="KW-1185">Reference proteome</keyword>
<feature type="transmembrane region" description="Helical" evidence="1">
    <location>
        <begin position="176"/>
        <end position="197"/>
    </location>
</feature>
<evidence type="ECO:0000313" key="3">
    <source>
        <dbReference type="Proteomes" id="UP000284333"/>
    </source>
</evidence>
<name>A0A438ASH0_9NOCA</name>
<feature type="transmembrane region" description="Helical" evidence="1">
    <location>
        <begin position="261"/>
        <end position="285"/>
    </location>
</feature>
<feature type="transmembrane region" description="Helical" evidence="1">
    <location>
        <begin position="124"/>
        <end position="146"/>
    </location>
</feature>
<feature type="transmembrane region" description="Helical" evidence="1">
    <location>
        <begin position="218"/>
        <end position="241"/>
    </location>
</feature>
<organism evidence="2 3">
    <name type="scientific">Rhodococcus spongiicola</name>
    <dbReference type="NCBI Taxonomy" id="2487352"/>
    <lineage>
        <taxon>Bacteria</taxon>
        <taxon>Bacillati</taxon>
        <taxon>Actinomycetota</taxon>
        <taxon>Actinomycetes</taxon>
        <taxon>Mycobacteriales</taxon>
        <taxon>Nocardiaceae</taxon>
        <taxon>Rhodococcus</taxon>
    </lineage>
</organism>
<feature type="transmembrane region" description="Helical" evidence="1">
    <location>
        <begin position="6"/>
        <end position="26"/>
    </location>
</feature>
<sequence>MVLSPLFVFVLFTLVAALVLIQAGFSDAVAARRSDMPASAKDARRRSALLLMAGGVLALPVGFALLWWNDFGRGPVTLVPGVVTCLAIGLALSASSIDRVDRDSSEREASLVPRSLRSVVPLRFTVAAVVGVLLAIGGLIATTLTASADSFSNEMRAFSISHGDIGRTFSPYPGSFYSSPLIIAIVLVLVLALVCAKGAQRWGAVDTGVYDMALRTRIATRGVACAAAISAFGLFVAGFSLQKAAGAVASVGDTSWGWKAAGILGVGMMIYSGALGLWAIVRFVAPQPLVLR</sequence>
<comment type="caution">
    <text evidence="2">The sequence shown here is derived from an EMBL/GenBank/DDBJ whole genome shotgun (WGS) entry which is preliminary data.</text>
</comment>
<keyword evidence="1" id="KW-1133">Transmembrane helix</keyword>
<gene>
    <name evidence="2" type="ORF">EF834_14145</name>
</gene>
<dbReference type="RefSeq" id="WP_127947860.1">
    <property type="nucleotide sequence ID" value="NZ_RKLN01000005.1"/>
</dbReference>
<dbReference type="EMBL" id="RKLN01000005">
    <property type="protein sequence ID" value="RVW01562.1"/>
    <property type="molecule type" value="Genomic_DNA"/>
</dbReference>
<dbReference type="OrthoDB" id="4458914at2"/>
<keyword evidence="1" id="KW-0812">Transmembrane</keyword>
<dbReference type="AlphaFoldDB" id="A0A438ASH0"/>
<reference evidence="2 3" key="1">
    <citation type="submission" date="2018-11" db="EMBL/GenBank/DDBJ databases">
        <title>Rhodococcus spongicola sp. nov. and Rhodococcus xishaensis sp. nov. from marine sponges.</title>
        <authorList>
            <person name="Li L."/>
            <person name="Lin H.W."/>
        </authorList>
    </citation>
    <scope>NUCLEOTIDE SEQUENCE [LARGE SCALE GENOMIC DNA]</scope>
    <source>
        <strain evidence="2 3">LHW50502</strain>
    </source>
</reference>
<dbReference type="Proteomes" id="UP000284333">
    <property type="component" value="Unassembled WGS sequence"/>
</dbReference>
<feature type="transmembrane region" description="Helical" evidence="1">
    <location>
        <begin position="47"/>
        <end position="68"/>
    </location>
</feature>
<proteinExistence type="predicted"/>
<accession>A0A438ASH0</accession>
<protein>
    <submittedName>
        <fullName evidence="2">Uncharacterized protein</fullName>
    </submittedName>
</protein>
<evidence type="ECO:0000313" key="2">
    <source>
        <dbReference type="EMBL" id="RVW01562.1"/>
    </source>
</evidence>
<keyword evidence="1" id="KW-0472">Membrane</keyword>
<evidence type="ECO:0000256" key="1">
    <source>
        <dbReference type="SAM" id="Phobius"/>
    </source>
</evidence>
<feature type="transmembrane region" description="Helical" evidence="1">
    <location>
        <begin position="74"/>
        <end position="97"/>
    </location>
</feature>